<feature type="region of interest" description="Disordered" evidence="1">
    <location>
        <begin position="134"/>
        <end position="170"/>
    </location>
</feature>
<dbReference type="Proteomes" id="UP000886653">
    <property type="component" value="Unassembled WGS sequence"/>
</dbReference>
<organism evidence="2 3">
    <name type="scientific">Cronartium quercuum f. sp. fusiforme G11</name>
    <dbReference type="NCBI Taxonomy" id="708437"/>
    <lineage>
        <taxon>Eukaryota</taxon>
        <taxon>Fungi</taxon>
        <taxon>Dikarya</taxon>
        <taxon>Basidiomycota</taxon>
        <taxon>Pucciniomycotina</taxon>
        <taxon>Pucciniomycetes</taxon>
        <taxon>Pucciniales</taxon>
        <taxon>Coleosporiaceae</taxon>
        <taxon>Cronartium</taxon>
    </lineage>
</organism>
<gene>
    <name evidence="2" type="ORF">CROQUDRAFT_92425</name>
</gene>
<feature type="compositionally biased region" description="Basic and acidic residues" evidence="1">
    <location>
        <begin position="148"/>
        <end position="160"/>
    </location>
</feature>
<evidence type="ECO:0000313" key="2">
    <source>
        <dbReference type="EMBL" id="KAG0146611.1"/>
    </source>
</evidence>
<keyword evidence="3" id="KW-1185">Reference proteome</keyword>
<sequence>MCKPHHMRDPQHIKLELGVDERLFSLFKQRNLRLRRAEYIVPSSCSPNPESTGVTGIGWRSPELCLSGWGRKSRPEKRAKRRNRSWKWLEMPRRLQGAVCLGVGHPGGCDGWPPYQSSIIDQNREFNAWRVRAEPGVGSSPLPPTGKTRIEERYDGRSEETGEDQPGVLPGCGPAGYPAGREACGKSADMLIMEAFHPFSTVGPMVRYSWPEESFSVSDLPDGRYLPVPP</sequence>
<name>A0A9P6NNB2_9BASI</name>
<dbReference type="AlphaFoldDB" id="A0A9P6NNB2"/>
<evidence type="ECO:0000256" key="1">
    <source>
        <dbReference type="SAM" id="MobiDB-lite"/>
    </source>
</evidence>
<proteinExistence type="predicted"/>
<dbReference type="EMBL" id="MU167258">
    <property type="protein sequence ID" value="KAG0146611.1"/>
    <property type="molecule type" value="Genomic_DNA"/>
</dbReference>
<evidence type="ECO:0000313" key="3">
    <source>
        <dbReference type="Proteomes" id="UP000886653"/>
    </source>
</evidence>
<protein>
    <submittedName>
        <fullName evidence="2">Uncharacterized protein</fullName>
    </submittedName>
</protein>
<accession>A0A9P6NNB2</accession>
<reference evidence="2" key="1">
    <citation type="submission" date="2013-11" db="EMBL/GenBank/DDBJ databases">
        <title>Genome sequence of the fusiform rust pathogen reveals effectors for host alternation and coevolution with pine.</title>
        <authorList>
            <consortium name="DOE Joint Genome Institute"/>
            <person name="Smith K."/>
            <person name="Pendleton A."/>
            <person name="Kubisiak T."/>
            <person name="Anderson C."/>
            <person name="Salamov A."/>
            <person name="Aerts A."/>
            <person name="Riley R."/>
            <person name="Clum A."/>
            <person name="Lindquist E."/>
            <person name="Ence D."/>
            <person name="Campbell M."/>
            <person name="Kronenberg Z."/>
            <person name="Feau N."/>
            <person name="Dhillon B."/>
            <person name="Hamelin R."/>
            <person name="Burleigh J."/>
            <person name="Smith J."/>
            <person name="Yandell M."/>
            <person name="Nelson C."/>
            <person name="Grigoriev I."/>
            <person name="Davis J."/>
        </authorList>
    </citation>
    <scope>NUCLEOTIDE SEQUENCE</scope>
    <source>
        <strain evidence="2">G11</strain>
    </source>
</reference>
<comment type="caution">
    <text evidence="2">The sequence shown here is derived from an EMBL/GenBank/DDBJ whole genome shotgun (WGS) entry which is preliminary data.</text>
</comment>